<feature type="compositionally biased region" description="Basic residues" evidence="1">
    <location>
        <begin position="85"/>
        <end position="95"/>
    </location>
</feature>
<evidence type="ECO:0000313" key="4">
    <source>
        <dbReference type="Proteomes" id="UP000016927"/>
    </source>
</evidence>
<dbReference type="EMBL" id="KB909353">
    <property type="protein sequence ID" value="EOB12419.1"/>
    <property type="molecule type" value="Genomic_DNA"/>
</dbReference>
<dbReference type="VEuPathDB" id="MicrosporidiaDB:NBO_446g0001"/>
<gene>
    <name evidence="3" type="ORF">NBO_445g0002</name>
    <name evidence="2" type="ORF">NBO_446g0001</name>
</gene>
<evidence type="ECO:0000313" key="2">
    <source>
        <dbReference type="EMBL" id="EOB12413.1"/>
    </source>
</evidence>
<organism evidence="2 4">
    <name type="scientific">Nosema bombycis (strain CQ1 / CVCC 102059)</name>
    <name type="common">Microsporidian parasite</name>
    <name type="synonym">Pebrine of silkworm</name>
    <dbReference type="NCBI Taxonomy" id="578461"/>
    <lineage>
        <taxon>Eukaryota</taxon>
        <taxon>Fungi</taxon>
        <taxon>Fungi incertae sedis</taxon>
        <taxon>Microsporidia</taxon>
        <taxon>Nosematidae</taxon>
        <taxon>Nosema</taxon>
    </lineage>
</organism>
<name>R0MI19_NOSB1</name>
<feature type="compositionally biased region" description="Basic and acidic residues" evidence="1">
    <location>
        <begin position="65"/>
        <end position="74"/>
    </location>
</feature>
<evidence type="ECO:0000256" key="1">
    <source>
        <dbReference type="SAM" id="MobiDB-lite"/>
    </source>
</evidence>
<feature type="region of interest" description="Disordered" evidence="1">
    <location>
        <begin position="53"/>
        <end position="95"/>
    </location>
</feature>
<dbReference type="Proteomes" id="UP000016927">
    <property type="component" value="Unassembled WGS sequence"/>
</dbReference>
<evidence type="ECO:0000313" key="3">
    <source>
        <dbReference type="EMBL" id="EOB12419.1"/>
    </source>
</evidence>
<dbReference type="HOGENOM" id="CLU_2373348_0_0_1"/>
<reference evidence="2 4" key="1">
    <citation type="journal article" date="2013" name="BMC Genomics">
        <title>Comparative genomics of parasitic silkworm microsporidia reveal an association between genome expansion and host adaptation.</title>
        <authorList>
            <person name="Pan G."/>
            <person name="Xu J."/>
            <person name="Li T."/>
            <person name="Xia Q."/>
            <person name="Liu S.L."/>
            <person name="Zhang G."/>
            <person name="Li S."/>
            <person name="Li C."/>
            <person name="Liu H."/>
            <person name="Yang L."/>
            <person name="Liu T."/>
            <person name="Zhang X."/>
            <person name="Wu Z."/>
            <person name="Fan W."/>
            <person name="Dang X."/>
            <person name="Xiang H."/>
            <person name="Tao M."/>
            <person name="Li Y."/>
            <person name="Hu J."/>
            <person name="Li Z."/>
            <person name="Lin L."/>
            <person name="Luo J."/>
            <person name="Geng L."/>
            <person name="Wang L."/>
            <person name="Long M."/>
            <person name="Wan Y."/>
            <person name="He N."/>
            <person name="Zhang Z."/>
            <person name="Lu C."/>
            <person name="Keeling P.J."/>
            <person name="Wang J."/>
            <person name="Xiang Z."/>
            <person name="Zhou Z."/>
        </authorList>
    </citation>
    <scope>NUCLEOTIDE SEQUENCE [LARGE SCALE GENOMIC DNA]</scope>
    <source>
        <strain evidence="2">CQ1</strain>
        <strain evidence="4">CQ1 / CVCC 102059</strain>
    </source>
</reference>
<protein>
    <submittedName>
        <fullName evidence="2">Uncharacterized protein</fullName>
    </submittedName>
</protein>
<accession>R0MI19</accession>
<sequence length="95" mass="11582">MNVIPNFHKMRIERIDFNEEIESNDKENFDPSACKYSPVKTKPKRRINILKEITERNKKKNSKKQLKEENRESEIENLFQTFRSPLKKNQRTREM</sequence>
<proteinExistence type="predicted"/>
<keyword evidence="4" id="KW-1185">Reference proteome</keyword>
<dbReference type="EMBL" id="KB909354">
    <property type="protein sequence ID" value="EOB12413.1"/>
    <property type="molecule type" value="Genomic_DNA"/>
</dbReference>
<dbReference type="AlphaFoldDB" id="R0MI19"/>
<dbReference type="VEuPathDB" id="MicrosporidiaDB:NBO_445g0002"/>